<evidence type="ECO:0000256" key="2">
    <source>
        <dbReference type="SAM" id="Phobius"/>
    </source>
</evidence>
<dbReference type="RefSeq" id="XP_009057746.1">
    <property type="nucleotide sequence ID" value="XM_009059498.1"/>
</dbReference>
<dbReference type="HOGENOM" id="CLU_696942_0_0_1"/>
<keyword evidence="4" id="KW-1185">Reference proteome</keyword>
<organism evidence="3 4">
    <name type="scientific">Lottia gigantea</name>
    <name type="common">Giant owl limpet</name>
    <dbReference type="NCBI Taxonomy" id="225164"/>
    <lineage>
        <taxon>Eukaryota</taxon>
        <taxon>Metazoa</taxon>
        <taxon>Spiralia</taxon>
        <taxon>Lophotrochozoa</taxon>
        <taxon>Mollusca</taxon>
        <taxon>Gastropoda</taxon>
        <taxon>Patellogastropoda</taxon>
        <taxon>Lottioidea</taxon>
        <taxon>Lottiidae</taxon>
        <taxon>Lottia</taxon>
    </lineage>
</organism>
<sequence length="396" mass="44841">MSSYYKLHLHNVKLLQTSSSQCQAITNYIFTMSSYYKLHFNTMSRYYKLHYIVRDEMKLLGKYIFGHKVFLRAECKKGRYGRNCASECNTNCLNDDCNSITGNCNGCKIGFTGQFCNQECSSGTFGWKCESRCTSCLDNECDPQTGHCVGCPRGFIGEKCTIECPGSTYGMNCNNTCCHCSGLQCNKTTGQCLNGCSFGYHGDYCESDGSVPLVALLILVGIFIFCLIWRRRLRRNSEESILKLQRIERRLDGYSSYPIRRNEDKPNVDLPLPDSPSPPEKLRQFGSFLVKEDATEAVNDVRMEPEGSQLPDNDVTDGRTSGYIDVIAKPEVMSDDGYLVVDRQPVSEENYENVNELVVKLPVAVGEEIYQNSEIMNTDIERHESQPLYENFGFLK</sequence>
<name>V3ZK64_LOTGI</name>
<dbReference type="OrthoDB" id="6157314at2759"/>
<proteinExistence type="predicted"/>
<dbReference type="Gene3D" id="2.170.300.10">
    <property type="entry name" value="Tie2 ligand-binding domain superfamily"/>
    <property type="match status" value="1"/>
</dbReference>
<keyword evidence="2" id="KW-1133">Transmembrane helix</keyword>
<evidence type="ECO:0000313" key="4">
    <source>
        <dbReference type="Proteomes" id="UP000030746"/>
    </source>
</evidence>
<evidence type="ECO:0008006" key="5">
    <source>
        <dbReference type="Google" id="ProtNLM"/>
    </source>
</evidence>
<dbReference type="PANTHER" id="PTHR24043">
    <property type="entry name" value="SCAVENGER RECEPTOR CLASS F"/>
    <property type="match status" value="1"/>
</dbReference>
<reference evidence="3 4" key="1">
    <citation type="journal article" date="2013" name="Nature">
        <title>Insights into bilaterian evolution from three spiralian genomes.</title>
        <authorList>
            <person name="Simakov O."/>
            <person name="Marletaz F."/>
            <person name="Cho S.J."/>
            <person name="Edsinger-Gonzales E."/>
            <person name="Havlak P."/>
            <person name="Hellsten U."/>
            <person name="Kuo D.H."/>
            <person name="Larsson T."/>
            <person name="Lv J."/>
            <person name="Arendt D."/>
            <person name="Savage R."/>
            <person name="Osoegawa K."/>
            <person name="de Jong P."/>
            <person name="Grimwood J."/>
            <person name="Chapman J.A."/>
            <person name="Shapiro H."/>
            <person name="Aerts A."/>
            <person name="Otillar R.P."/>
            <person name="Terry A.Y."/>
            <person name="Boore J.L."/>
            <person name="Grigoriev I.V."/>
            <person name="Lindberg D.R."/>
            <person name="Seaver E.C."/>
            <person name="Weisblat D.A."/>
            <person name="Putnam N.H."/>
            <person name="Rokhsar D.S."/>
        </authorList>
    </citation>
    <scope>NUCLEOTIDE SEQUENCE [LARGE SCALE GENOMIC DNA]</scope>
</reference>
<dbReference type="PANTHER" id="PTHR24043:SF8">
    <property type="entry name" value="EGF-LIKE DOMAIN-CONTAINING PROTEIN"/>
    <property type="match status" value="1"/>
</dbReference>
<dbReference type="KEGG" id="lgi:LOTGIDRAFT_163422"/>
<feature type="transmembrane region" description="Helical" evidence="2">
    <location>
        <begin position="211"/>
        <end position="229"/>
    </location>
</feature>
<protein>
    <recommendedName>
        <fullName evidence="5">EGF-like domain-containing protein</fullName>
    </recommendedName>
</protein>
<accession>V3ZK64</accession>
<dbReference type="InterPro" id="IPR042635">
    <property type="entry name" value="MEGF10/SREC1/2-like"/>
</dbReference>
<keyword evidence="2" id="KW-0812">Transmembrane</keyword>
<dbReference type="Proteomes" id="UP000030746">
    <property type="component" value="Unassembled WGS sequence"/>
</dbReference>
<gene>
    <name evidence="3" type="ORF">LOTGIDRAFT_163422</name>
</gene>
<dbReference type="AlphaFoldDB" id="V3ZK64"/>
<dbReference type="CTD" id="20239411"/>
<dbReference type="EMBL" id="KB202237">
    <property type="protein sequence ID" value="ESO91693.1"/>
    <property type="molecule type" value="Genomic_DNA"/>
</dbReference>
<evidence type="ECO:0000256" key="1">
    <source>
        <dbReference type="ARBA" id="ARBA00022536"/>
    </source>
</evidence>
<keyword evidence="1" id="KW-0245">EGF-like domain</keyword>
<evidence type="ECO:0000313" key="3">
    <source>
        <dbReference type="EMBL" id="ESO91693.1"/>
    </source>
</evidence>
<dbReference type="GO" id="GO:0005044">
    <property type="term" value="F:scavenger receptor activity"/>
    <property type="evidence" value="ECO:0007669"/>
    <property type="project" value="InterPro"/>
</dbReference>
<keyword evidence="2" id="KW-0472">Membrane</keyword>
<dbReference type="GeneID" id="20239411"/>